<evidence type="ECO:0000256" key="12">
    <source>
        <dbReference type="SAM" id="SignalP"/>
    </source>
</evidence>
<comment type="cofactor">
    <cofactor evidence="1">
        <name>heme</name>
        <dbReference type="ChEBI" id="CHEBI:30413"/>
    </cofactor>
</comment>
<keyword evidence="11" id="KW-0472">Membrane</keyword>
<evidence type="ECO:0000256" key="4">
    <source>
        <dbReference type="ARBA" id="ARBA00022617"/>
    </source>
</evidence>
<evidence type="ECO:0000256" key="8">
    <source>
        <dbReference type="ARBA" id="ARBA00023002"/>
    </source>
</evidence>
<dbReference type="CDD" id="cd11041">
    <property type="entry name" value="CYP503A1-like"/>
    <property type="match status" value="1"/>
</dbReference>
<comment type="similarity">
    <text evidence="3">Belongs to the cytochrome P450 family.</text>
</comment>
<dbReference type="SUPFAM" id="SSF48264">
    <property type="entry name" value="Cytochrome P450"/>
    <property type="match status" value="1"/>
</dbReference>
<protein>
    <recommendedName>
        <fullName evidence="15">Cytochrome P450</fullName>
    </recommendedName>
</protein>
<evidence type="ECO:0000256" key="3">
    <source>
        <dbReference type="ARBA" id="ARBA00010617"/>
    </source>
</evidence>
<dbReference type="PANTHER" id="PTHR46206">
    <property type="entry name" value="CYTOCHROME P450"/>
    <property type="match status" value="1"/>
</dbReference>
<keyword evidence="5" id="KW-0812">Transmembrane</keyword>
<keyword evidence="6" id="KW-0479">Metal-binding</keyword>
<keyword evidence="12" id="KW-0732">Signal</keyword>
<keyword evidence="8" id="KW-0560">Oxidoreductase</keyword>
<dbReference type="EMBL" id="CABFNS010000622">
    <property type="protein sequence ID" value="VUC22501.1"/>
    <property type="molecule type" value="Genomic_DNA"/>
</dbReference>
<dbReference type="PRINTS" id="PR00465">
    <property type="entry name" value="EP450IV"/>
</dbReference>
<keyword evidence="14" id="KW-1185">Reference proteome</keyword>
<evidence type="ECO:0000256" key="2">
    <source>
        <dbReference type="ARBA" id="ARBA00004370"/>
    </source>
</evidence>
<dbReference type="InterPro" id="IPR036396">
    <property type="entry name" value="Cyt_P450_sf"/>
</dbReference>
<dbReference type="InterPro" id="IPR001128">
    <property type="entry name" value="Cyt_P450"/>
</dbReference>
<evidence type="ECO:0000256" key="9">
    <source>
        <dbReference type="ARBA" id="ARBA00023004"/>
    </source>
</evidence>
<dbReference type="PANTHER" id="PTHR46206:SF5">
    <property type="entry name" value="P450, PUTATIVE (EUROFUNG)-RELATED"/>
    <property type="match status" value="1"/>
</dbReference>
<evidence type="ECO:0008006" key="15">
    <source>
        <dbReference type="Google" id="ProtNLM"/>
    </source>
</evidence>
<dbReference type="Proteomes" id="UP000766486">
    <property type="component" value="Unassembled WGS sequence"/>
</dbReference>
<evidence type="ECO:0000313" key="14">
    <source>
        <dbReference type="Proteomes" id="UP000766486"/>
    </source>
</evidence>
<dbReference type="Pfam" id="PF00067">
    <property type="entry name" value="p450"/>
    <property type="match status" value="1"/>
</dbReference>
<reference evidence="13 14" key="1">
    <citation type="submission" date="2019-06" db="EMBL/GenBank/DDBJ databases">
        <authorList>
            <person name="Broberg M."/>
        </authorList>
    </citation>
    <scope>NUCLEOTIDE SEQUENCE [LARGE SCALE GENOMIC DNA]</scope>
</reference>
<evidence type="ECO:0000313" key="13">
    <source>
        <dbReference type="EMBL" id="VUC22501.1"/>
    </source>
</evidence>
<evidence type="ECO:0000256" key="5">
    <source>
        <dbReference type="ARBA" id="ARBA00022692"/>
    </source>
</evidence>
<accession>A0ABY6TV24</accession>
<keyword evidence="4" id="KW-0349">Heme</keyword>
<proteinExistence type="inferred from homology"/>
<feature type="signal peptide" evidence="12">
    <location>
        <begin position="1"/>
        <end position="17"/>
    </location>
</feature>
<name>A0ABY6TV24_BIOOC</name>
<evidence type="ECO:0000256" key="1">
    <source>
        <dbReference type="ARBA" id="ARBA00001971"/>
    </source>
</evidence>
<feature type="chain" id="PRO_5045858415" description="Cytochrome P450" evidence="12">
    <location>
        <begin position="18"/>
        <end position="567"/>
    </location>
</feature>
<evidence type="ECO:0000256" key="7">
    <source>
        <dbReference type="ARBA" id="ARBA00022989"/>
    </source>
</evidence>
<comment type="subcellular location">
    <subcellularLocation>
        <location evidence="2">Membrane</location>
    </subcellularLocation>
</comment>
<evidence type="ECO:0000256" key="10">
    <source>
        <dbReference type="ARBA" id="ARBA00023033"/>
    </source>
</evidence>
<organism evidence="13 14">
    <name type="scientific">Bionectria ochroleuca</name>
    <name type="common">Gliocladium roseum</name>
    <dbReference type="NCBI Taxonomy" id="29856"/>
    <lineage>
        <taxon>Eukaryota</taxon>
        <taxon>Fungi</taxon>
        <taxon>Dikarya</taxon>
        <taxon>Ascomycota</taxon>
        <taxon>Pezizomycotina</taxon>
        <taxon>Sordariomycetes</taxon>
        <taxon>Hypocreomycetidae</taxon>
        <taxon>Hypocreales</taxon>
        <taxon>Bionectriaceae</taxon>
        <taxon>Clonostachys</taxon>
    </lineage>
</organism>
<sequence length="567" mass="63919">MAALFAFLLAGARPWLTAPVASSHKTLFSSSVWTELDGISIDDSEGKNRFPMYWYGAAVTSCVLCLALATGLSPRRRENESGKRSRSGIAAYLRKHLKSWEYMISGPDVIQTGYDKSNGKPYEVVTPDTRLVFVSSPEQIDELNKVPDSILSLQAAANKMLQPRYTMHGFSWFDQRGTEGIGFERALRTLLTNHLPFIIPELGRVVRIHFSELQQQQPLVNGERQTRVYPMMKKLVVLANAYSFLGDELYKNEAFRAAALTFVDQTIYGAEFMRILPNALKPIAGAIMERYFHCDQKVFDALLPHVEQRLQERDMRKKGSDIPVRNDCIEWIIETSPKKNPWSAQRVVWEILAIWFGSVHSLSITASNAIFNLCQHPEYVAPLRAELDSDYADFLGTGDGLPLLDSFLKESARLSPVETMSTRRAALKPYTFSDGTQLGEGDWAVTPVFAIMRDSRHYPNPLEFSGFRFVDPAILEKTFIPLDAQGSMQPEPSNFDTLDHTYKIWGTGRMACMNSPGRVYASAALKVIIGEIIIKYKCKLLDPEARTYMTWRSTMLPKSSTTVVFST</sequence>
<keyword evidence="7" id="KW-1133">Transmembrane helix</keyword>
<evidence type="ECO:0000256" key="11">
    <source>
        <dbReference type="ARBA" id="ARBA00023136"/>
    </source>
</evidence>
<gene>
    <name evidence="13" type="ORF">CLO192961_LOCUS87949</name>
</gene>
<dbReference type="InterPro" id="IPR002403">
    <property type="entry name" value="Cyt_P450_E_grp-IV"/>
</dbReference>
<dbReference type="Gene3D" id="1.10.630.10">
    <property type="entry name" value="Cytochrome P450"/>
    <property type="match status" value="1"/>
</dbReference>
<keyword evidence="9" id="KW-0408">Iron</keyword>
<keyword evidence="10" id="KW-0503">Monooxygenase</keyword>
<comment type="caution">
    <text evidence="13">The sequence shown here is derived from an EMBL/GenBank/DDBJ whole genome shotgun (WGS) entry which is preliminary data.</text>
</comment>
<evidence type="ECO:0000256" key="6">
    <source>
        <dbReference type="ARBA" id="ARBA00022723"/>
    </source>
</evidence>